<keyword evidence="8" id="KW-0131">Cell cycle</keyword>
<dbReference type="FunFam" id="1.25.10.10:FF:000410">
    <property type="entry name" value="Mini spindles, isoform D"/>
    <property type="match status" value="1"/>
</dbReference>
<feature type="compositionally biased region" description="Acidic residues" evidence="11">
    <location>
        <begin position="248"/>
        <end position="264"/>
    </location>
</feature>
<evidence type="ECO:0000256" key="4">
    <source>
        <dbReference type="ARBA" id="ARBA00022618"/>
    </source>
</evidence>
<evidence type="ECO:0000256" key="10">
    <source>
        <dbReference type="PROSITE-ProRule" id="PRU00103"/>
    </source>
</evidence>
<evidence type="ECO:0000256" key="6">
    <source>
        <dbReference type="ARBA" id="ARBA00022776"/>
    </source>
</evidence>
<evidence type="ECO:0000256" key="11">
    <source>
        <dbReference type="SAM" id="MobiDB-lite"/>
    </source>
</evidence>
<dbReference type="FunFam" id="1.25.10.10:FF:000052">
    <property type="entry name" value="Cytoskeleton associated protein 5"/>
    <property type="match status" value="1"/>
</dbReference>
<dbReference type="FunFam" id="1.25.10.10:FF:000050">
    <property type="entry name" value="Cytoskeleton-associated protein 5 isoform X1"/>
    <property type="match status" value="1"/>
</dbReference>
<feature type="compositionally biased region" description="Low complexity" evidence="11">
    <location>
        <begin position="237"/>
        <end position="247"/>
    </location>
</feature>
<evidence type="ECO:0000256" key="1">
    <source>
        <dbReference type="ARBA" id="ARBA00004186"/>
    </source>
</evidence>
<dbReference type="InterPro" id="IPR021133">
    <property type="entry name" value="HEAT_type_2"/>
</dbReference>
<keyword evidence="3" id="KW-0963">Cytoplasm</keyword>
<feature type="domain" description="TOG" evidence="12">
    <location>
        <begin position="589"/>
        <end position="822"/>
    </location>
</feature>
<comment type="subcellular location">
    <subcellularLocation>
        <location evidence="2">Cytoplasm</location>
        <location evidence="2">Cytoskeleton</location>
        <location evidence="2">Microtubule organizing center</location>
        <location evidence="2">Centrosome</location>
    </subcellularLocation>
    <subcellularLocation>
        <location evidence="1">Cytoplasm</location>
        <location evidence="1">Cytoskeleton</location>
        <location evidence="1">Spindle</location>
    </subcellularLocation>
</comment>
<protein>
    <submittedName>
        <fullName evidence="13">Cytoskeleton-associated protein 5</fullName>
    </submittedName>
</protein>
<feature type="domain" description="TOG" evidence="12">
    <location>
        <begin position="1189"/>
        <end position="1428"/>
    </location>
</feature>
<dbReference type="InterPro" id="IPR048491">
    <property type="entry name" value="XMAP215_CLASP_TOG"/>
</dbReference>
<feature type="region of interest" description="Disordered" evidence="11">
    <location>
        <begin position="225"/>
        <end position="264"/>
    </location>
</feature>
<dbReference type="Pfam" id="PF21041">
    <property type="entry name" value="XMAP215_CLASP_TOG"/>
    <property type="match status" value="5"/>
</dbReference>
<reference evidence="13" key="2">
    <citation type="journal article" date="2015" name="Gigascience">
        <title>Reconstructing a comprehensive transcriptome assembly of a white-pupal translocated strain of the pest fruit fly Bactrocera cucurbitae.</title>
        <authorList>
            <person name="Sim S.B."/>
            <person name="Calla B."/>
            <person name="Hall B."/>
            <person name="DeRego T."/>
            <person name="Geib S.M."/>
        </authorList>
    </citation>
    <scope>NUCLEOTIDE SEQUENCE</scope>
</reference>
<dbReference type="FunFam" id="1.25.10.10:FF:000019">
    <property type="entry name" value="Cytoskeleton-associated protein 5"/>
    <property type="match status" value="1"/>
</dbReference>
<feature type="compositionally biased region" description="Acidic residues" evidence="11">
    <location>
        <begin position="845"/>
        <end position="857"/>
    </location>
</feature>
<name>A0A0A1WXY4_ZEUCU</name>
<dbReference type="PROSITE" id="PS50077">
    <property type="entry name" value="HEAT_REPEAT"/>
    <property type="match status" value="1"/>
</dbReference>
<feature type="region of interest" description="Disordered" evidence="11">
    <location>
        <begin position="525"/>
        <end position="574"/>
    </location>
</feature>
<dbReference type="InterPro" id="IPR016024">
    <property type="entry name" value="ARM-type_fold"/>
</dbReference>
<accession>A0A0A1WXY4</accession>
<sequence>MTEDTEYKKLPVDERCVHKLWKARVDGYEEAAKIFREIDDEKSPEWMKFLGLIKKMVVDSNVVAQEKGLEAALIFVENCGHAGKTVGEVMAGIVQKCIAAPKAKTKDLAVQVTLMYIEIEKQEAVIEELVKGMEHKNPKIVSACVSATTLALRDFGNKVVGVKPLIKKLAPLMSDRDKSVRDEGKQLAVEIYRWIGAAMKPQITSLPQVTLKELEDEFDKLKGEKAEPTRYLKSQQEKQQQISAAAAEQEEAGDDEDGEGEECIDPMDLLDPVDILSKLPKDFYDKLEEKKWTLRKESLEALEKLLTENPKLENGEYGVLVNTLKKVITKDSNVVLVAMAGKCLAMLANGLGKRFGTYAMACIPSLLEKFKEKKANVVAALRESTDAIYPSTNLEAMQECIVESLGNKNPSVKSETAFFLARAFARTQPTAINKKLLKLLVTTLIKTLNEPDPTVRDASADALGTLLKLMGEKSVGPFLVEVDALKMAKIKECQEKAEIKVKVVGVKKERPATAPATKAVAAASSAGNAASGASSRSGSTEPKAVSRPATAGNKKPVAKRAAGGGGGAGGGAPLAKSASSAKVLATEREMSLEEVQAKAEELLPPDILAGLIDSNWKNRLAACENLLQVIGDFDAKQSGVSQVLVRMISARKPGLKEMNFQVLKHKLDIIRIVAETYPLTTTTIDLVVNEVTEKLADIKNGSTAADVLTAFAEATKLEHIVGRVLSFAFEQKSPKVQSEALNWVSKSILEFGFQIQPKLLLDDVRKAVQSTNPTVRSAAIGLLGTMSMYMGSTLMMFFDSEKPALKSQIQTEMDKNAGEKPPKPVRGVKKSAVSSGSGSGTGAGDADDDAGDDDEPQEQMNLADMLPRIDIAPQITETLLKEMSDKDWKTRNEGLNKLQTIISEAKLIKPTIGDLAPALALRLLDSNAKIAQTAMSICEQLANAMGSSCKSHVRTLFPGCLHALGDNKAAVRAAALNCINSFGEKGGYKEFFESEMIADALKTGSPALKSELWGWLAERLPQMPPKSIPKEELTSMVPHLYAHICDRNVDVRKNANEAVLGIMIHLGFENMVKALDKQKPASKKDIQAALDKARPNLPMKPLPKGKQQAPIEEPAKKVVRGGGGGAQKTTTAKGGAANAADKSGGSSRKKDEDVDTSPLLAINNSKNQRLIDEQKMRVLKWTFTTPREEFIELLREQMTTANVNKGLMANMFHDDFRYHLKVIEALNEDLPNNSKALVCNLDLILKWLSLRFYDTNPSVLLKGLEYLNQVFQTLVEMEYILAENEGSAFIPHLLLKLGDPKDAVRVGVRSLLRQILLVYPYTKVFAYVMDGLKSKNARQRTECLDELGYLIENYGLTVCQPSQQVALKEIARHISDRDNSVRNAALNSVVQAYFLAGEKVYKLIGQLNEKDLSMLDERIKRAKKTRKPTTVAADTTTALGIGGGVAGGAGVAKTGAQVVQQDSIEIDEPTTNGAYDELPPADEQPMPAASVQLQTNAYEANASTDEKDKRATSLIRQATFDQPASTQYQYQPPKVSGPFGLDPEVISEIEKGWVRVDQMQPVVVPQVDVSLLYEPVKIIPTRDNVKYPEEKFEQLISRSHYMQQGVHNTPPPSSAHASGGCASPYMSPQQHIHHQQQMNATTVYGGGGLGCGSSSSMHTTANLVDVLPKHDPQLIKMIKSISSVDTLKARAAISELTEIVDSPEKQAVLRDYEEIFIQNVLAQFKNLSQVPITESLVVYQPLLSILYSFFHSKTLGKTLSVACIKNLMSALLNLMADQKLNTGDDGQYNKVINGICLKVLDKANFTNLNCALIRLLRETCPVAGLPKFTDLLMKCIWRNVKMLPERTNELNYDAVILEVHEFMLALPSSWWQTRPSDTPLRTVKTIIHNMAKVKGNAILNHLNQIPTHSELHTYLIKILKNLAKEGHIPSASPQRSASAKDMHGKRISNQTHETMSQIFKLISDKETKQQGLLKLYEFKVQNSEIDLSTFLKGASPSFQKYIEDGLADIERAVAQSGGAGDGLQRAQNGDNRVASSRYSYLTDANFQYQTTTASGLGHSSGGGSAGGAKTADPDFWMDRLNHLISKANLSRNADGMSATHTMLMDNKVADENLNLNSMNAQQKMSSLIRRDVNKPELSPNRLQHLQAKLAAFKKENHA</sequence>
<dbReference type="GO" id="GO:0051231">
    <property type="term" value="P:spindle elongation"/>
    <property type="evidence" value="ECO:0007669"/>
    <property type="project" value="UniProtKB-ARBA"/>
</dbReference>
<dbReference type="PANTHER" id="PTHR12609">
    <property type="entry name" value="MICROTUBULE ASSOCIATED PROTEIN XMAP215"/>
    <property type="match status" value="1"/>
</dbReference>
<dbReference type="EMBL" id="GBXI01010580">
    <property type="protein sequence ID" value="JAD03712.1"/>
    <property type="molecule type" value="Transcribed_RNA"/>
</dbReference>
<evidence type="ECO:0000256" key="9">
    <source>
        <dbReference type="ARBA" id="ARBA00025722"/>
    </source>
</evidence>
<dbReference type="InterPro" id="IPR011989">
    <property type="entry name" value="ARM-like"/>
</dbReference>
<dbReference type="GO" id="GO:0046785">
    <property type="term" value="P:microtubule polymerization"/>
    <property type="evidence" value="ECO:0007669"/>
    <property type="project" value="InterPro"/>
</dbReference>
<dbReference type="SMART" id="SM01349">
    <property type="entry name" value="TOG"/>
    <property type="match status" value="5"/>
</dbReference>
<feature type="repeat" description="HEAT" evidence="10">
    <location>
        <begin position="440"/>
        <end position="475"/>
    </location>
</feature>
<evidence type="ECO:0000313" key="13">
    <source>
        <dbReference type="EMBL" id="JAD03712.1"/>
    </source>
</evidence>
<feature type="compositionally biased region" description="Low complexity" evidence="11">
    <location>
        <begin position="525"/>
        <end position="540"/>
    </location>
</feature>
<gene>
    <name evidence="13" type="primary">CKAP5_0</name>
    <name evidence="13" type="ORF">g.55297</name>
</gene>
<keyword evidence="6" id="KW-0498">Mitosis</keyword>
<dbReference type="GO" id="GO:0030951">
    <property type="term" value="P:establishment or maintenance of microtubule cytoskeleton polarity"/>
    <property type="evidence" value="ECO:0007669"/>
    <property type="project" value="InterPro"/>
</dbReference>
<comment type="similarity">
    <text evidence="9">Belongs to the TOG/XMAP215 family.</text>
</comment>
<dbReference type="InterPro" id="IPR045110">
    <property type="entry name" value="XMAP215"/>
</dbReference>
<dbReference type="SUPFAM" id="SSF48371">
    <property type="entry name" value="ARM repeat"/>
    <property type="match status" value="2"/>
</dbReference>
<dbReference type="GO" id="GO:0061863">
    <property type="term" value="F:microtubule plus end polymerase"/>
    <property type="evidence" value="ECO:0007669"/>
    <property type="project" value="InterPro"/>
</dbReference>
<reference evidence="13" key="1">
    <citation type="submission" date="2014-11" db="EMBL/GenBank/DDBJ databases">
        <authorList>
            <person name="Geib S."/>
        </authorList>
    </citation>
    <scope>NUCLEOTIDE SEQUENCE</scope>
</reference>
<dbReference type="FunFam" id="1.25.10.10:FF:000063">
    <property type="entry name" value="Putative cytoskeleton-associated protein 5"/>
    <property type="match status" value="1"/>
</dbReference>
<feature type="compositionally biased region" description="Low complexity" evidence="11">
    <location>
        <begin position="1127"/>
        <end position="1146"/>
    </location>
</feature>
<evidence type="ECO:0000256" key="5">
    <source>
        <dbReference type="ARBA" id="ARBA00022737"/>
    </source>
</evidence>
<dbReference type="GO" id="GO:0051301">
    <property type="term" value="P:cell division"/>
    <property type="evidence" value="ECO:0007669"/>
    <property type="project" value="UniProtKB-KW"/>
</dbReference>
<proteinExistence type="inferred from homology"/>
<feature type="compositionally biased region" description="Gly residues" evidence="11">
    <location>
        <begin position="562"/>
        <end position="572"/>
    </location>
</feature>
<dbReference type="GO" id="GO:0051010">
    <property type="term" value="F:microtubule plus-end binding"/>
    <property type="evidence" value="ECO:0007669"/>
    <property type="project" value="InterPro"/>
</dbReference>
<feature type="domain" description="TOG" evidence="12">
    <location>
        <begin position="864"/>
        <end position="1099"/>
    </location>
</feature>
<feature type="region of interest" description="Disordered" evidence="11">
    <location>
        <begin position="814"/>
        <end position="865"/>
    </location>
</feature>
<keyword evidence="5" id="KW-0677">Repeat</keyword>
<feature type="region of interest" description="Disordered" evidence="11">
    <location>
        <begin position="1606"/>
        <end position="1637"/>
    </location>
</feature>
<dbReference type="GO" id="GO:0005819">
    <property type="term" value="C:spindle"/>
    <property type="evidence" value="ECO:0007669"/>
    <property type="project" value="UniProtKB-SubCell"/>
</dbReference>
<feature type="compositionally biased region" description="Polar residues" evidence="11">
    <location>
        <begin position="1626"/>
        <end position="1637"/>
    </location>
</feature>
<dbReference type="InterPro" id="IPR034085">
    <property type="entry name" value="TOG"/>
</dbReference>
<dbReference type="Gene3D" id="1.25.10.10">
    <property type="entry name" value="Leucine-rich Repeat Variant"/>
    <property type="match status" value="5"/>
</dbReference>
<feature type="region of interest" description="Disordered" evidence="11">
    <location>
        <begin position="1091"/>
        <end position="1157"/>
    </location>
</feature>
<evidence type="ECO:0000256" key="3">
    <source>
        <dbReference type="ARBA" id="ARBA00022490"/>
    </source>
</evidence>
<keyword evidence="7" id="KW-0206">Cytoskeleton</keyword>
<evidence type="ECO:0000259" key="12">
    <source>
        <dbReference type="SMART" id="SM01349"/>
    </source>
</evidence>
<keyword evidence="4" id="KW-0132">Cell division</keyword>
<feature type="domain" description="TOG" evidence="12">
    <location>
        <begin position="1"/>
        <end position="227"/>
    </location>
</feature>
<dbReference type="GO" id="GO:0005813">
    <property type="term" value="C:centrosome"/>
    <property type="evidence" value="ECO:0007669"/>
    <property type="project" value="UniProtKB-SubCell"/>
</dbReference>
<organism evidence="13">
    <name type="scientific">Zeugodacus cucurbitae</name>
    <name type="common">Melon fruit fly</name>
    <name type="synonym">Bactrocera cucurbitae</name>
    <dbReference type="NCBI Taxonomy" id="28588"/>
    <lineage>
        <taxon>Eukaryota</taxon>
        <taxon>Metazoa</taxon>
        <taxon>Ecdysozoa</taxon>
        <taxon>Arthropoda</taxon>
        <taxon>Hexapoda</taxon>
        <taxon>Insecta</taxon>
        <taxon>Pterygota</taxon>
        <taxon>Neoptera</taxon>
        <taxon>Endopterygota</taxon>
        <taxon>Diptera</taxon>
        <taxon>Brachycera</taxon>
        <taxon>Muscomorpha</taxon>
        <taxon>Tephritoidea</taxon>
        <taxon>Tephritidae</taxon>
        <taxon>Zeugodacus</taxon>
        <taxon>Zeugodacus</taxon>
    </lineage>
</organism>
<evidence type="ECO:0000256" key="8">
    <source>
        <dbReference type="ARBA" id="ARBA00023306"/>
    </source>
</evidence>
<evidence type="ECO:0000256" key="7">
    <source>
        <dbReference type="ARBA" id="ARBA00023212"/>
    </source>
</evidence>
<evidence type="ECO:0000256" key="2">
    <source>
        <dbReference type="ARBA" id="ARBA00004300"/>
    </source>
</evidence>
<dbReference type="GO" id="GO:0005874">
    <property type="term" value="C:microtubule"/>
    <property type="evidence" value="ECO:0007669"/>
    <property type="project" value="UniProtKB-ARBA"/>
</dbReference>
<feature type="domain" description="TOG" evidence="12">
    <location>
        <begin position="268"/>
        <end position="507"/>
    </location>
</feature>